<evidence type="ECO:0008006" key="15">
    <source>
        <dbReference type="Google" id="ProtNLM"/>
    </source>
</evidence>
<keyword evidence="12" id="KW-1208">Phospholipid metabolism</keyword>
<dbReference type="Pfam" id="PF01148">
    <property type="entry name" value="CTP_transf_1"/>
    <property type="match status" value="1"/>
</dbReference>
<evidence type="ECO:0000256" key="12">
    <source>
        <dbReference type="ARBA" id="ARBA00023264"/>
    </source>
</evidence>
<organism evidence="14">
    <name type="scientific">marine sediment metagenome</name>
    <dbReference type="NCBI Taxonomy" id="412755"/>
    <lineage>
        <taxon>unclassified sequences</taxon>
        <taxon>metagenomes</taxon>
        <taxon>ecological metagenomes</taxon>
    </lineage>
</organism>
<evidence type="ECO:0000256" key="11">
    <source>
        <dbReference type="ARBA" id="ARBA00023209"/>
    </source>
</evidence>
<dbReference type="GO" id="GO:0004605">
    <property type="term" value="F:phosphatidate cytidylyltransferase activity"/>
    <property type="evidence" value="ECO:0007669"/>
    <property type="project" value="TreeGrafter"/>
</dbReference>
<dbReference type="AlphaFoldDB" id="A0A0F9YBM5"/>
<evidence type="ECO:0000256" key="13">
    <source>
        <dbReference type="SAM" id="Phobius"/>
    </source>
</evidence>
<keyword evidence="11" id="KW-0594">Phospholipid biosynthesis</keyword>
<evidence type="ECO:0000256" key="9">
    <source>
        <dbReference type="ARBA" id="ARBA00023098"/>
    </source>
</evidence>
<dbReference type="PROSITE" id="PS01315">
    <property type="entry name" value="CDS"/>
    <property type="match status" value="1"/>
</dbReference>
<evidence type="ECO:0000256" key="6">
    <source>
        <dbReference type="ARBA" id="ARBA00022692"/>
    </source>
</evidence>
<protein>
    <recommendedName>
        <fullName evidence="15">Phosphatidate cytidylyltransferase</fullName>
    </recommendedName>
</protein>
<evidence type="ECO:0000256" key="2">
    <source>
        <dbReference type="ARBA" id="ARBA00010185"/>
    </source>
</evidence>
<evidence type="ECO:0000313" key="14">
    <source>
        <dbReference type="EMBL" id="KKO09632.1"/>
    </source>
</evidence>
<dbReference type="PANTHER" id="PTHR46382:SF1">
    <property type="entry name" value="PHOSPHATIDATE CYTIDYLYLTRANSFERASE"/>
    <property type="match status" value="1"/>
</dbReference>
<evidence type="ECO:0000256" key="3">
    <source>
        <dbReference type="ARBA" id="ARBA00022475"/>
    </source>
</evidence>
<feature type="transmembrane region" description="Helical" evidence="13">
    <location>
        <begin position="79"/>
        <end position="97"/>
    </location>
</feature>
<comment type="similarity">
    <text evidence="2">Belongs to the CDS family.</text>
</comment>
<dbReference type="InterPro" id="IPR000374">
    <property type="entry name" value="PC_trans"/>
</dbReference>
<evidence type="ECO:0000256" key="4">
    <source>
        <dbReference type="ARBA" id="ARBA00022516"/>
    </source>
</evidence>
<keyword evidence="5" id="KW-0808">Transferase</keyword>
<feature type="transmembrane region" description="Helical" evidence="13">
    <location>
        <begin position="203"/>
        <end position="222"/>
    </location>
</feature>
<keyword evidence="3" id="KW-1003">Cell membrane</keyword>
<evidence type="ECO:0000256" key="1">
    <source>
        <dbReference type="ARBA" id="ARBA00004651"/>
    </source>
</evidence>
<keyword evidence="10 13" id="KW-0472">Membrane</keyword>
<proteinExistence type="inferred from homology"/>
<keyword evidence="9" id="KW-0443">Lipid metabolism</keyword>
<evidence type="ECO:0000256" key="8">
    <source>
        <dbReference type="ARBA" id="ARBA00022989"/>
    </source>
</evidence>
<gene>
    <name evidence="14" type="ORF">LCGC14_0031250</name>
</gene>
<feature type="transmembrane region" description="Helical" evidence="13">
    <location>
        <begin position="134"/>
        <end position="155"/>
    </location>
</feature>
<keyword evidence="8 13" id="KW-1133">Transmembrane helix</keyword>
<comment type="subcellular location">
    <subcellularLocation>
        <location evidence="1">Cell membrane</location>
        <topology evidence="1">Multi-pass membrane protein</topology>
    </subcellularLocation>
</comment>
<keyword evidence="6 13" id="KW-0812">Transmembrane</keyword>
<keyword evidence="7" id="KW-0548">Nucleotidyltransferase</keyword>
<evidence type="ECO:0000256" key="7">
    <source>
        <dbReference type="ARBA" id="ARBA00022695"/>
    </source>
</evidence>
<accession>A0A0F9YBM5</accession>
<feature type="transmembrane region" description="Helical" evidence="13">
    <location>
        <begin position="176"/>
        <end position="197"/>
    </location>
</feature>
<dbReference type="GO" id="GO:0005886">
    <property type="term" value="C:plasma membrane"/>
    <property type="evidence" value="ECO:0007669"/>
    <property type="project" value="UniProtKB-SubCell"/>
</dbReference>
<dbReference type="EMBL" id="LAZR01000006">
    <property type="protein sequence ID" value="KKO09632.1"/>
    <property type="molecule type" value="Genomic_DNA"/>
</dbReference>
<evidence type="ECO:0000256" key="10">
    <source>
        <dbReference type="ARBA" id="ARBA00023136"/>
    </source>
</evidence>
<dbReference type="GO" id="GO:0016024">
    <property type="term" value="P:CDP-diacylglycerol biosynthetic process"/>
    <property type="evidence" value="ECO:0007669"/>
    <property type="project" value="TreeGrafter"/>
</dbReference>
<reference evidence="14" key="1">
    <citation type="journal article" date="2015" name="Nature">
        <title>Complex archaea that bridge the gap between prokaryotes and eukaryotes.</title>
        <authorList>
            <person name="Spang A."/>
            <person name="Saw J.H."/>
            <person name="Jorgensen S.L."/>
            <person name="Zaremba-Niedzwiedzka K."/>
            <person name="Martijn J."/>
            <person name="Lind A.E."/>
            <person name="van Eijk R."/>
            <person name="Schleper C."/>
            <person name="Guy L."/>
            <person name="Ettema T.J."/>
        </authorList>
    </citation>
    <scope>NUCLEOTIDE SEQUENCE</scope>
</reference>
<dbReference type="PANTHER" id="PTHR46382">
    <property type="entry name" value="PHOSPHATIDATE CYTIDYLYLTRANSFERASE"/>
    <property type="match status" value="1"/>
</dbReference>
<keyword evidence="4" id="KW-0444">Lipid biosynthesis</keyword>
<evidence type="ECO:0000256" key="5">
    <source>
        <dbReference type="ARBA" id="ARBA00022679"/>
    </source>
</evidence>
<sequence>MLMQRVITAVILAPLAIAGFVMLDGLWFALFVGAVVVLGAWEWARLGGETSQKGRVVYALAVALLLGGLYRDAWPAQYVLVPALAWWSVAVVLIARYPNGVGLWAGSMICQLFGLFVLIPAWYGLIWLKAQDNGLWLILAVLVLVWAADIGAYCAGKTWGRNKLLPRVSPGKTIEGLAGGMVLTQLLTLVALLYLGWTLQGILLGQLTALLVVLFSVVGDLTESMFKRDQGLKDSSNLLPGHGGVMDRIDSLTAAIPVFALCWLVIGSQLG</sequence>
<comment type="caution">
    <text evidence="14">The sequence shown here is derived from an EMBL/GenBank/DDBJ whole genome shotgun (WGS) entry which is preliminary data.</text>
</comment>
<feature type="transmembrane region" description="Helical" evidence="13">
    <location>
        <begin position="109"/>
        <end position="128"/>
    </location>
</feature>
<name>A0A0F9YBM5_9ZZZZ</name>